<dbReference type="PANTHER" id="PTHR43342">
    <property type="entry name" value="NADH-QUINONE OXIDOREDUCTASE, E SUBUNIT"/>
    <property type="match status" value="1"/>
</dbReference>
<evidence type="ECO:0000256" key="3">
    <source>
        <dbReference type="ARBA" id="ARBA00022723"/>
    </source>
</evidence>
<dbReference type="PIRSF" id="PIRSF000216">
    <property type="entry name" value="NADH_DH_24kDa"/>
    <property type="match status" value="1"/>
</dbReference>
<dbReference type="Gene3D" id="3.40.30.10">
    <property type="entry name" value="Glutaredoxin"/>
    <property type="match status" value="1"/>
</dbReference>
<keyword evidence="9" id="KW-1185">Reference proteome</keyword>
<evidence type="ECO:0000256" key="5">
    <source>
        <dbReference type="ARBA" id="ARBA00023014"/>
    </source>
</evidence>
<reference evidence="8 9" key="1">
    <citation type="submission" date="2018-06" db="EMBL/GenBank/DDBJ databases">
        <title>Genomic Encyclopedia of Archaeal and Bacterial Type Strains, Phase II (KMG-II): from individual species to whole genera.</title>
        <authorList>
            <person name="Goeker M."/>
        </authorList>
    </citation>
    <scope>NUCLEOTIDE SEQUENCE [LARGE SCALE GENOMIC DNA]</scope>
    <source>
        <strain evidence="8 9">DSM 22011</strain>
    </source>
</reference>
<dbReference type="PROSITE" id="PS01099">
    <property type="entry name" value="COMPLEX1_24K"/>
    <property type="match status" value="1"/>
</dbReference>
<evidence type="ECO:0000256" key="7">
    <source>
        <dbReference type="PIRSR" id="PIRSR000216-1"/>
    </source>
</evidence>
<dbReference type="InterPro" id="IPR002023">
    <property type="entry name" value="NuoE-like"/>
</dbReference>
<feature type="binding site" evidence="7">
    <location>
        <position position="81"/>
    </location>
    <ligand>
        <name>[2Fe-2S] cluster</name>
        <dbReference type="ChEBI" id="CHEBI:190135"/>
    </ligand>
</feature>
<dbReference type="PANTHER" id="PTHR43342:SF1">
    <property type="entry name" value="BIFURCATING [FEFE] HYDROGENASE GAMMA SUBUNIT"/>
    <property type="match status" value="1"/>
</dbReference>
<comment type="similarity">
    <text evidence="1">Belongs to the complex I 24 kDa subunit family.</text>
</comment>
<evidence type="ECO:0000256" key="2">
    <source>
        <dbReference type="ARBA" id="ARBA00022714"/>
    </source>
</evidence>
<evidence type="ECO:0000256" key="6">
    <source>
        <dbReference type="ARBA" id="ARBA00034078"/>
    </source>
</evidence>
<feature type="binding site" evidence="7">
    <location>
        <position position="126"/>
    </location>
    <ligand>
        <name>[2Fe-2S] cluster</name>
        <dbReference type="ChEBI" id="CHEBI:190135"/>
    </ligand>
</feature>
<keyword evidence="5 7" id="KW-0411">Iron-sulfur</keyword>
<dbReference type="SUPFAM" id="SSF52833">
    <property type="entry name" value="Thioredoxin-like"/>
    <property type="match status" value="1"/>
</dbReference>
<accession>A0A327XVP8</accession>
<comment type="cofactor">
    <cofactor evidence="6">
        <name>[2Fe-2S] cluster</name>
        <dbReference type="ChEBI" id="CHEBI:190135"/>
    </cofactor>
</comment>
<keyword evidence="3 7" id="KW-0479">Metal-binding</keyword>
<dbReference type="AlphaFoldDB" id="A0A327XVP8"/>
<name>A0A327XVP8_9RHOB</name>
<evidence type="ECO:0000313" key="8">
    <source>
        <dbReference type="EMBL" id="RAK12402.1"/>
    </source>
</evidence>
<dbReference type="OrthoDB" id="9807941at2"/>
<dbReference type="CDD" id="cd03081">
    <property type="entry name" value="TRX_Fd_NuoE_FDH_gamma"/>
    <property type="match status" value="1"/>
</dbReference>
<gene>
    <name evidence="8" type="ORF">ATI53_104210</name>
</gene>
<feature type="binding site" evidence="7">
    <location>
        <position position="122"/>
    </location>
    <ligand>
        <name>[2Fe-2S] cluster</name>
        <dbReference type="ChEBI" id="CHEBI:190135"/>
    </ligand>
</feature>
<dbReference type="InterPro" id="IPR028431">
    <property type="entry name" value="NADP_DH_HndA-like"/>
</dbReference>
<keyword evidence="4 7" id="KW-0408">Iron</keyword>
<feature type="binding site" evidence="7">
    <location>
        <position position="86"/>
    </location>
    <ligand>
        <name>[2Fe-2S] cluster</name>
        <dbReference type="ChEBI" id="CHEBI:190135"/>
    </ligand>
</feature>
<dbReference type="GO" id="GO:0016491">
    <property type="term" value="F:oxidoreductase activity"/>
    <property type="evidence" value="ECO:0007669"/>
    <property type="project" value="InterPro"/>
</dbReference>
<dbReference type="GO" id="GO:0046872">
    <property type="term" value="F:metal ion binding"/>
    <property type="evidence" value="ECO:0007669"/>
    <property type="project" value="UniProtKB-KW"/>
</dbReference>
<dbReference type="InterPro" id="IPR036249">
    <property type="entry name" value="Thioredoxin-like_sf"/>
</dbReference>
<evidence type="ECO:0000256" key="4">
    <source>
        <dbReference type="ARBA" id="ARBA00023004"/>
    </source>
</evidence>
<dbReference type="RefSeq" id="WP_111550997.1">
    <property type="nucleotide sequence ID" value="NZ_LIQE01000040.1"/>
</dbReference>
<evidence type="ECO:0000313" key="9">
    <source>
        <dbReference type="Proteomes" id="UP000249165"/>
    </source>
</evidence>
<evidence type="ECO:0000256" key="1">
    <source>
        <dbReference type="ARBA" id="ARBA00010643"/>
    </source>
</evidence>
<protein>
    <submittedName>
        <fullName evidence="8">Formate dehydrogenase subunit gamma</fullName>
    </submittedName>
</protein>
<dbReference type="InterPro" id="IPR041921">
    <property type="entry name" value="NuoE_N"/>
</dbReference>
<dbReference type="Pfam" id="PF01257">
    <property type="entry name" value="2Fe-2S_thioredx"/>
    <property type="match status" value="1"/>
</dbReference>
<organism evidence="8 9">
    <name type="scientific">Salipiger aestuarii</name>
    <dbReference type="NCBI Taxonomy" id="568098"/>
    <lineage>
        <taxon>Bacteria</taxon>
        <taxon>Pseudomonadati</taxon>
        <taxon>Pseudomonadota</taxon>
        <taxon>Alphaproteobacteria</taxon>
        <taxon>Rhodobacterales</taxon>
        <taxon>Roseobacteraceae</taxon>
        <taxon>Salipiger</taxon>
    </lineage>
</organism>
<dbReference type="Gene3D" id="1.10.10.1590">
    <property type="entry name" value="NADH-quinone oxidoreductase subunit E"/>
    <property type="match status" value="1"/>
</dbReference>
<proteinExistence type="inferred from homology"/>
<sequence>MRHSDPTADDITTLIETQMHLEGPLLPIFHAIQDACGFVPESALPLIAGRLNLTVAEVHGVMSFYHDFRKTPAGKLVVRICRAEACQSMGGSALSAAVLDKLGLDWGDTTADGAVTVEAVYCLGLCACAPAAMVGDTLIARANVPRLERAMEGAA</sequence>
<comment type="caution">
    <text evidence="8">The sequence shown here is derived from an EMBL/GenBank/DDBJ whole genome shotgun (WGS) entry which is preliminary data.</text>
</comment>
<keyword evidence="2 7" id="KW-0001">2Fe-2S</keyword>
<dbReference type="GO" id="GO:0051537">
    <property type="term" value="F:2 iron, 2 sulfur cluster binding"/>
    <property type="evidence" value="ECO:0007669"/>
    <property type="project" value="UniProtKB-KW"/>
</dbReference>
<dbReference type="Proteomes" id="UP000249165">
    <property type="component" value="Unassembled WGS sequence"/>
</dbReference>
<comment type="cofactor">
    <cofactor evidence="7">
        <name>[2Fe-2S] cluster</name>
        <dbReference type="ChEBI" id="CHEBI:190135"/>
    </cofactor>
    <text evidence="7">Binds 1 [2Fe-2S] cluster.</text>
</comment>
<dbReference type="EMBL" id="QLMG01000042">
    <property type="protein sequence ID" value="RAK12402.1"/>
    <property type="molecule type" value="Genomic_DNA"/>
</dbReference>
<dbReference type="NCBIfam" id="NF004638">
    <property type="entry name" value="PRK05988.1"/>
    <property type="match status" value="1"/>
</dbReference>